<dbReference type="KEGG" id="mmas:MYMAC_000409"/>
<reference evidence="2 3" key="1">
    <citation type="submission" date="2017-06" db="EMBL/GenBank/DDBJ databases">
        <title>Sequencing and comparative analysis of myxobacterial genomes.</title>
        <authorList>
            <person name="Rupp O."/>
            <person name="Goesmann A."/>
            <person name="Sogaard-Andersen L."/>
        </authorList>
    </citation>
    <scope>NUCLEOTIDE SEQUENCE [LARGE SCALE GENOMIC DNA]</scope>
    <source>
        <strain evidence="2 3">DSM 14697</strain>
    </source>
</reference>
<dbReference type="RefSeq" id="WP_170114694.1">
    <property type="nucleotide sequence ID" value="NZ_CP022203.1"/>
</dbReference>
<sequence>MQTTKQTSPMNPDTLNDTVIGIGVLAPVALLPAPVLLPGLPPGGRWPGL</sequence>
<proteinExistence type="predicted"/>
<protein>
    <submittedName>
        <fullName evidence="2">Uncharacterized protein</fullName>
    </submittedName>
</protein>
<keyword evidence="1" id="KW-1133">Transmembrane helix</keyword>
<dbReference type="EMBL" id="CP022203">
    <property type="protein sequence ID" value="ATB44832.1"/>
    <property type="molecule type" value="Genomic_DNA"/>
</dbReference>
<gene>
    <name evidence="2" type="ORF">MYMAC_000409</name>
</gene>
<evidence type="ECO:0000256" key="1">
    <source>
        <dbReference type="SAM" id="Phobius"/>
    </source>
</evidence>
<evidence type="ECO:0000313" key="3">
    <source>
        <dbReference type="Proteomes" id="UP000217343"/>
    </source>
</evidence>
<dbReference type="Proteomes" id="UP000217343">
    <property type="component" value="Chromosome"/>
</dbReference>
<keyword evidence="1" id="KW-0812">Transmembrane</keyword>
<name>A0A250JMW1_9BACT</name>
<keyword evidence="3" id="KW-1185">Reference proteome</keyword>
<organism evidence="2 3">
    <name type="scientific">Corallococcus macrosporus DSM 14697</name>
    <dbReference type="NCBI Taxonomy" id="1189310"/>
    <lineage>
        <taxon>Bacteria</taxon>
        <taxon>Pseudomonadati</taxon>
        <taxon>Myxococcota</taxon>
        <taxon>Myxococcia</taxon>
        <taxon>Myxococcales</taxon>
        <taxon>Cystobacterineae</taxon>
        <taxon>Myxococcaceae</taxon>
        <taxon>Corallococcus</taxon>
    </lineage>
</organism>
<evidence type="ECO:0000313" key="2">
    <source>
        <dbReference type="EMBL" id="ATB44832.1"/>
    </source>
</evidence>
<accession>A0A250JMW1</accession>
<feature type="transmembrane region" description="Helical" evidence="1">
    <location>
        <begin position="20"/>
        <end position="40"/>
    </location>
</feature>
<keyword evidence="1" id="KW-0472">Membrane</keyword>
<dbReference type="AlphaFoldDB" id="A0A250JMW1"/>